<protein>
    <submittedName>
        <fullName evidence="2">Uncharacterized protein</fullName>
    </submittedName>
</protein>
<accession>A0A813VW76</accession>
<sequence>MSLKMYALHRNLEQQTTLVVSPSVSTSSHSHSSSLIASTLIHDLKYEDGMGTSSDLDELSMMEDDECDHAEKSFTSSCYSMTSSSEENHSSSSRDLFTCCHQQKQEQQRRQKVKVNSSYLPSISAPSLQNNFTCLCNSFCQTTENNHYNKGTLKTAHNSSIISSRRTRQWKQNNDNFRLGLLVNDNNEHGIRSSSSSSSTAAAAAAVVADCLIQRQRRKQTSRAEATEASLFQFSARDRPTVDTSAIFYPYEQLGCIERNTAKEKTCFAAQTTAEHRKQESTLNPMMNDRQSNHPSNSIPKRKENVRVFVHRRRRTTKPRKRIFRHSSSSSNSHETVPSSPNNLKELMTLIENQMNNKQDKSHKNKNIIVVNYKPVFINSRQEKSLSTANTAPTPIAKPVIIPTDDDFSSATHYSRRRSLTTTSSDGSPRRSTTSRSNNHQSVSLDLPDVEDPLMFIEMMYQQLFTEDGRLRSGTEPTALANCVKQIVRHSRRNSMSSSIVNGSTSSLSKHINVNTSQQRQVPSPLYHQQHYLLSSPSPSIPNEQYNSTSEENDDDEEDDDEEEEEPNTLIQVNHQRPTIVVSTDTSKNSIQTDLDNHSQIHAFLNSCHQKSTTVNRSLAASNGFRFSLDDTDNEDFDTFSDLNSIRFNNKTIGTSPSVDDDLTHTDSRFLSSSGYHSLDHSSKIFKASRARLTKSHSENDLIYTLYKSSPPLGCIHYCPECVRPPKITVIPPVTSGSSTTTTNLIQRIQQPLGEMHHLFNLDSQNIQLSMRSNLDDISPSDRQIRTQVH</sequence>
<proteinExistence type="predicted"/>
<gene>
    <name evidence="2" type="ORF">EDS130_LOCUS7359</name>
</gene>
<feature type="compositionally biased region" description="Low complexity" evidence="1">
    <location>
        <begin position="420"/>
        <end position="437"/>
    </location>
</feature>
<evidence type="ECO:0000313" key="3">
    <source>
        <dbReference type="Proteomes" id="UP000663852"/>
    </source>
</evidence>
<evidence type="ECO:0000313" key="2">
    <source>
        <dbReference type="EMBL" id="CAF0851926.1"/>
    </source>
</evidence>
<comment type="caution">
    <text evidence="2">The sequence shown here is derived from an EMBL/GenBank/DDBJ whole genome shotgun (WGS) entry which is preliminary data.</text>
</comment>
<name>A0A813VW76_ADIRI</name>
<feature type="compositionally biased region" description="Basic residues" evidence="1">
    <location>
        <begin position="316"/>
        <end position="325"/>
    </location>
</feature>
<reference evidence="2" key="1">
    <citation type="submission" date="2021-02" db="EMBL/GenBank/DDBJ databases">
        <authorList>
            <person name="Nowell W R."/>
        </authorList>
    </citation>
    <scope>NUCLEOTIDE SEQUENCE</scope>
</reference>
<feature type="region of interest" description="Disordered" evidence="1">
    <location>
        <begin position="316"/>
        <end position="343"/>
    </location>
</feature>
<evidence type="ECO:0000256" key="1">
    <source>
        <dbReference type="SAM" id="MobiDB-lite"/>
    </source>
</evidence>
<organism evidence="2 3">
    <name type="scientific">Adineta ricciae</name>
    <name type="common">Rotifer</name>
    <dbReference type="NCBI Taxonomy" id="249248"/>
    <lineage>
        <taxon>Eukaryota</taxon>
        <taxon>Metazoa</taxon>
        <taxon>Spiralia</taxon>
        <taxon>Gnathifera</taxon>
        <taxon>Rotifera</taxon>
        <taxon>Eurotatoria</taxon>
        <taxon>Bdelloidea</taxon>
        <taxon>Adinetida</taxon>
        <taxon>Adinetidae</taxon>
        <taxon>Adineta</taxon>
    </lineage>
</organism>
<feature type="compositionally biased region" description="Acidic residues" evidence="1">
    <location>
        <begin position="551"/>
        <end position="567"/>
    </location>
</feature>
<feature type="region of interest" description="Disordered" evidence="1">
    <location>
        <begin position="532"/>
        <end position="577"/>
    </location>
</feature>
<dbReference type="OrthoDB" id="10053587at2759"/>
<feature type="compositionally biased region" description="Polar residues" evidence="1">
    <location>
        <begin position="532"/>
        <end position="550"/>
    </location>
</feature>
<feature type="region of interest" description="Disordered" evidence="1">
    <location>
        <begin position="385"/>
        <end position="446"/>
    </location>
</feature>
<dbReference type="Proteomes" id="UP000663852">
    <property type="component" value="Unassembled WGS sequence"/>
</dbReference>
<dbReference type="AlphaFoldDB" id="A0A813VW76"/>
<feature type="compositionally biased region" description="Low complexity" evidence="1">
    <location>
        <begin position="327"/>
        <end position="340"/>
    </location>
</feature>
<dbReference type="EMBL" id="CAJNOJ010000022">
    <property type="protein sequence ID" value="CAF0851926.1"/>
    <property type="molecule type" value="Genomic_DNA"/>
</dbReference>